<dbReference type="Gene3D" id="3.40.190.10">
    <property type="entry name" value="Periplasmic binding protein-like II"/>
    <property type="match status" value="1"/>
</dbReference>
<dbReference type="PANTHER" id="PTHR30290">
    <property type="entry name" value="PERIPLASMIC BINDING COMPONENT OF ABC TRANSPORTER"/>
    <property type="match status" value="1"/>
</dbReference>
<keyword evidence="7" id="KW-1185">Reference proteome</keyword>
<comment type="caution">
    <text evidence="6">The sequence shown here is derived from an EMBL/GenBank/DDBJ whole genome shotgun (WGS) entry which is preliminary data.</text>
</comment>
<accession>A0ABP8LM89</accession>
<evidence type="ECO:0000313" key="7">
    <source>
        <dbReference type="Proteomes" id="UP001500622"/>
    </source>
</evidence>
<keyword evidence="3" id="KW-0813">Transport</keyword>
<comment type="similarity">
    <text evidence="2">Belongs to the bacterial solute-binding protein 5 family.</text>
</comment>
<evidence type="ECO:0000256" key="1">
    <source>
        <dbReference type="ARBA" id="ARBA00004196"/>
    </source>
</evidence>
<dbReference type="Pfam" id="PF00496">
    <property type="entry name" value="SBP_bac_5"/>
    <property type="match status" value="1"/>
</dbReference>
<keyword evidence="4" id="KW-0732">Signal</keyword>
<dbReference type="RefSeq" id="WP_345218072.1">
    <property type="nucleotide sequence ID" value="NZ_BAABGN010000013.1"/>
</dbReference>
<evidence type="ECO:0000313" key="6">
    <source>
        <dbReference type="EMBL" id="GAA4431447.1"/>
    </source>
</evidence>
<protein>
    <submittedName>
        <fullName evidence="6">ABC transporter substrate-binding protein</fullName>
    </submittedName>
</protein>
<name>A0ABP8LM89_9MICO</name>
<dbReference type="PROSITE" id="PS51318">
    <property type="entry name" value="TAT"/>
    <property type="match status" value="1"/>
</dbReference>
<comment type="subcellular location">
    <subcellularLocation>
        <location evidence="1">Cell envelope</location>
    </subcellularLocation>
</comment>
<gene>
    <name evidence="6" type="ORF">GCM10023169_36000</name>
</gene>
<dbReference type="EMBL" id="BAABGN010000013">
    <property type="protein sequence ID" value="GAA4431447.1"/>
    <property type="molecule type" value="Genomic_DNA"/>
</dbReference>
<reference evidence="7" key="1">
    <citation type="journal article" date="2019" name="Int. J. Syst. Evol. Microbiol.">
        <title>The Global Catalogue of Microorganisms (GCM) 10K type strain sequencing project: providing services to taxonomists for standard genome sequencing and annotation.</title>
        <authorList>
            <consortium name="The Broad Institute Genomics Platform"/>
            <consortium name="The Broad Institute Genome Sequencing Center for Infectious Disease"/>
            <person name="Wu L."/>
            <person name="Ma J."/>
        </authorList>
    </citation>
    <scope>NUCLEOTIDE SEQUENCE [LARGE SCALE GENOMIC DNA]</scope>
    <source>
        <strain evidence="7">JCM 17810</strain>
    </source>
</reference>
<dbReference type="PIRSF" id="PIRSF002741">
    <property type="entry name" value="MppA"/>
    <property type="match status" value="1"/>
</dbReference>
<evidence type="ECO:0000256" key="3">
    <source>
        <dbReference type="ARBA" id="ARBA00022448"/>
    </source>
</evidence>
<proteinExistence type="inferred from homology"/>
<evidence type="ECO:0000256" key="4">
    <source>
        <dbReference type="ARBA" id="ARBA00022729"/>
    </source>
</evidence>
<dbReference type="CDD" id="cd00995">
    <property type="entry name" value="PBP2_NikA_DppA_OppA_like"/>
    <property type="match status" value="1"/>
</dbReference>
<dbReference type="InterPro" id="IPR000914">
    <property type="entry name" value="SBP_5_dom"/>
</dbReference>
<dbReference type="InterPro" id="IPR039424">
    <property type="entry name" value="SBP_5"/>
</dbReference>
<dbReference type="Gene3D" id="3.10.105.10">
    <property type="entry name" value="Dipeptide-binding Protein, Domain 3"/>
    <property type="match status" value="1"/>
</dbReference>
<evidence type="ECO:0000259" key="5">
    <source>
        <dbReference type="Pfam" id="PF00496"/>
    </source>
</evidence>
<feature type="domain" description="Solute-binding protein family 5" evidence="5">
    <location>
        <begin position="94"/>
        <end position="437"/>
    </location>
</feature>
<dbReference type="InterPro" id="IPR006311">
    <property type="entry name" value="TAT_signal"/>
</dbReference>
<dbReference type="Gene3D" id="3.90.76.10">
    <property type="entry name" value="Dipeptide-binding Protein, Domain 1"/>
    <property type="match status" value="1"/>
</dbReference>
<dbReference type="Proteomes" id="UP001500622">
    <property type="component" value="Unassembled WGS sequence"/>
</dbReference>
<sequence>MSETPLTRVMSTRFDRRAFFGFVGAGAGAVALSSCGMQSGDGAEGDSGSAVLRAAFDRPVLDLNPFGSANVEQATLMAAALIFDSLVVRAGDGFEPHLATEWSQPDENTWIFTLDEISFHDGAPVTAKDVKACVESIAQGTTPQAALWGALDTVEATDDKTVTITTTSPLGTMLSNLSLVSIVPADKVGDAQFFASKPTGSGPFQVDSFTASDHLNLDAVEDYWAGAPASSRLELPYIPENSTRLTALKTGEVDVTWSIPPDQIEAMAEPGLEVVSAPSFINYFNWFNSSRKPFDDVRVRRAMWMAIDVERVVGDLFGDTAEVATAPIPSAVFGYGEQDPYPYDPDQARQLLADAGLADGFSTHVMWAQGVAPQVRPLAESFASYWSEIGVTVELQELEQAAWLDRLLALDWDMDLQNAANATGDADYTLGRLYTTDANRMGYSNPELDEILKDARSLTDQEKRAELYAEACRIIWDDAVGIFPLQVLATYGIREGVEGLEPAPNNQPDFVPVSPA</sequence>
<dbReference type="SUPFAM" id="SSF53850">
    <property type="entry name" value="Periplasmic binding protein-like II"/>
    <property type="match status" value="1"/>
</dbReference>
<dbReference type="PANTHER" id="PTHR30290:SF10">
    <property type="entry name" value="PERIPLASMIC OLIGOPEPTIDE-BINDING PROTEIN-RELATED"/>
    <property type="match status" value="1"/>
</dbReference>
<organism evidence="6 7">
    <name type="scientific">Georgenia halophila</name>
    <dbReference type="NCBI Taxonomy" id="620889"/>
    <lineage>
        <taxon>Bacteria</taxon>
        <taxon>Bacillati</taxon>
        <taxon>Actinomycetota</taxon>
        <taxon>Actinomycetes</taxon>
        <taxon>Micrococcales</taxon>
        <taxon>Bogoriellaceae</taxon>
        <taxon>Georgenia</taxon>
    </lineage>
</organism>
<evidence type="ECO:0000256" key="2">
    <source>
        <dbReference type="ARBA" id="ARBA00005695"/>
    </source>
</evidence>
<dbReference type="InterPro" id="IPR030678">
    <property type="entry name" value="Peptide/Ni-bd"/>
</dbReference>